<keyword evidence="2" id="KW-0378">Hydrolase</keyword>
<evidence type="ECO:0000313" key="3">
    <source>
        <dbReference type="EMBL" id="QFF98067.1"/>
    </source>
</evidence>
<dbReference type="EMBL" id="CP031223">
    <property type="protein sequence ID" value="QFF98067.1"/>
    <property type="molecule type" value="Genomic_DNA"/>
</dbReference>
<dbReference type="PANTHER" id="PTHR11113:SF14">
    <property type="entry name" value="N-ACETYLGLUCOSAMINE-6-PHOSPHATE DEACETYLASE"/>
    <property type="match status" value="1"/>
</dbReference>
<dbReference type="PANTHER" id="PTHR11113">
    <property type="entry name" value="N-ACETYLGLUCOSAMINE-6-PHOSPHATE DEACETYLASE"/>
    <property type="match status" value="1"/>
</dbReference>
<protein>
    <recommendedName>
        <fullName evidence="5">N-acetylglucosamine-6-phosphate deacetylase</fullName>
    </recommendedName>
</protein>
<evidence type="ECO:0008006" key="5">
    <source>
        <dbReference type="Google" id="ProtNLM"/>
    </source>
</evidence>
<dbReference type="SUPFAM" id="SSF51556">
    <property type="entry name" value="Metallo-dependent hydrolases"/>
    <property type="match status" value="1"/>
</dbReference>
<reference evidence="3 4" key="1">
    <citation type="submission" date="2018-07" db="EMBL/GenBank/DDBJ databases">
        <title>Complete genome sequence of Psychrobacillus sp. PB01, isolated from iceberg, and comparative genome analysis of Psychrobacillus strains.</title>
        <authorList>
            <person name="Lee P.C."/>
        </authorList>
    </citation>
    <scope>NUCLEOTIDE SEQUENCE [LARGE SCALE GENOMIC DNA]</scope>
    <source>
        <strain evidence="3 4">PB01</strain>
    </source>
</reference>
<accession>A0A5J6SPK4</accession>
<sequence>MYSFINQMRPFHQCEMEVVGGALLKVKVKTEIVVDFVHSHPDAVKIAYRLKKASRIISITDAMRAKGLPYGNYDLGGQTIHVTENGEHLSAGALAGSV</sequence>
<dbReference type="AlphaFoldDB" id="A0A5J6SPK4"/>
<dbReference type="GO" id="GO:0008448">
    <property type="term" value="F:N-acetylglucosamine-6-phosphate deacetylase activity"/>
    <property type="evidence" value="ECO:0007669"/>
    <property type="project" value="TreeGrafter"/>
</dbReference>
<proteinExistence type="inferred from homology"/>
<dbReference type="GO" id="GO:0006046">
    <property type="term" value="P:N-acetylglucosamine catabolic process"/>
    <property type="evidence" value="ECO:0007669"/>
    <property type="project" value="TreeGrafter"/>
</dbReference>
<dbReference type="Proteomes" id="UP000325517">
    <property type="component" value="Chromosome"/>
</dbReference>
<gene>
    <name evidence="3" type="ORF">PB01_04115</name>
</gene>
<evidence type="ECO:0000256" key="1">
    <source>
        <dbReference type="ARBA" id="ARBA00010716"/>
    </source>
</evidence>
<organism evidence="3 4">
    <name type="scientific">Psychrobacillus glaciei</name>
    <dbReference type="NCBI Taxonomy" id="2283160"/>
    <lineage>
        <taxon>Bacteria</taxon>
        <taxon>Bacillati</taxon>
        <taxon>Bacillota</taxon>
        <taxon>Bacilli</taxon>
        <taxon>Bacillales</taxon>
        <taxon>Bacillaceae</taxon>
        <taxon>Psychrobacillus</taxon>
    </lineage>
</organism>
<evidence type="ECO:0000256" key="2">
    <source>
        <dbReference type="ARBA" id="ARBA00022801"/>
    </source>
</evidence>
<comment type="similarity">
    <text evidence="1">Belongs to the metallo-dependent hydrolases superfamily. NagA family.</text>
</comment>
<dbReference type="RefSeq" id="WP_151699012.1">
    <property type="nucleotide sequence ID" value="NZ_CP031223.1"/>
</dbReference>
<name>A0A5J6SPK4_9BACI</name>
<evidence type="ECO:0000313" key="4">
    <source>
        <dbReference type="Proteomes" id="UP000325517"/>
    </source>
</evidence>
<dbReference type="KEGG" id="psyo:PB01_04115"/>
<dbReference type="Gene3D" id="3.20.20.140">
    <property type="entry name" value="Metal-dependent hydrolases"/>
    <property type="match status" value="1"/>
</dbReference>
<keyword evidence="4" id="KW-1185">Reference proteome</keyword>
<dbReference type="InterPro" id="IPR032466">
    <property type="entry name" value="Metal_Hydrolase"/>
</dbReference>
<dbReference type="OrthoDB" id="9776488at2"/>